<dbReference type="Pfam" id="PF18962">
    <property type="entry name" value="Por_Secre_tail"/>
    <property type="match status" value="1"/>
</dbReference>
<evidence type="ECO:0000313" key="2">
    <source>
        <dbReference type="EMBL" id="MBK9719927.1"/>
    </source>
</evidence>
<name>A0A9D7SC57_9BACT</name>
<dbReference type="NCBIfam" id="TIGR04183">
    <property type="entry name" value="Por_Secre_tail"/>
    <property type="match status" value="1"/>
</dbReference>
<feature type="domain" description="Ig-like" evidence="1">
    <location>
        <begin position="271"/>
        <end position="421"/>
    </location>
</feature>
<evidence type="ECO:0000313" key="3">
    <source>
        <dbReference type="Proteomes" id="UP000808349"/>
    </source>
</evidence>
<reference evidence="2 3" key="1">
    <citation type="submission" date="2020-10" db="EMBL/GenBank/DDBJ databases">
        <title>Connecting structure to function with the recovery of over 1000 high-quality activated sludge metagenome-assembled genomes encoding full-length rRNA genes using long-read sequencing.</title>
        <authorList>
            <person name="Singleton C.M."/>
            <person name="Petriglieri F."/>
            <person name="Kristensen J.M."/>
            <person name="Kirkegaard R.H."/>
            <person name="Michaelsen T.Y."/>
            <person name="Andersen M.H."/>
            <person name="Karst S.M."/>
            <person name="Dueholm M.S."/>
            <person name="Nielsen P.H."/>
            <person name="Albertsen M."/>
        </authorList>
    </citation>
    <scope>NUCLEOTIDE SEQUENCE [LARGE SCALE GENOMIC DNA]</scope>
    <source>
        <strain evidence="2">Ribe_18-Q3-R11-54_BAT3C.373</strain>
    </source>
</reference>
<dbReference type="EMBL" id="JADKFW010000021">
    <property type="protein sequence ID" value="MBK9719927.1"/>
    <property type="molecule type" value="Genomic_DNA"/>
</dbReference>
<dbReference type="InterPro" id="IPR026444">
    <property type="entry name" value="Secre_tail"/>
</dbReference>
<gene>
    <name evidence="2" type="ORF">IPO85_20930</name>
</gene>
<dbReference type="InterPro" id="IPR007110">
    <property type="entry name" value="Ig-like_dom"/>
</dbReference>
<comment type="caution">
    <text evidence="2">The sequence shown here is derived from an EMBL/GenBank/DDBJ whole genome shotgun (WGS) entry which is preliminary data.</text>
</comment>
<proteinExistence type="predicted"/>
<dbReference type="InterPro" id="IPR042307">
    <property type="entry name" value="Reeler_sf"/>
</dbReference>
<dbReference type="Pfam" id="PF13573">
    <property type="entry name" value="SprB"/>
    <property type="match status" value="3"/>
</dbReference>
<sequence length="832" mass="91124">MFKSQKLTVLTWVKFTIFYYFIYRSSFLNNASNPPNGYTGAPGDGLCSNCHTQGSSGNLSGSVDIIGLPSTITPNTDYSITLRINNTTSPLTDADRGGFQLVVLDQNNTKVGTLKTPGSSTTITPSGGRDYWEHNPAVLFNGNSSITYTVVWRSPGATGQTVTMYAASMMADKNGTTNDNDLLLTSQASGTLPQAPNVTATITQMKNPTCYGFTNGTMTVTASNGTPPYAYAWTNGQTTAMATNLGAGVHTVTVSDANLTMMVVSGTLTEPKIIEITGTGKFLTTCPKGSDGNITVSVTGGTAPYTYKWFNGNTTKTISNLRAGDYVVTITDMAMCTQTQSFTITEPFDFVIFSNILKSPACILDNTGSIKLEATGATAPYTYLWSSGETTVQINNKKAASYTCTITDNLGCKINNTTKLTVKDSIFPTIDTTPLTLYLNTAGKTVLTQSKIKLRVFDNCDTGLVIITSQDSFTCSQLGTQLINTQVTDLFGNKTIGQLKVNIMDTIAPVIITWRDSFSYRCNIIVPQVIATDNCGFAELKQISGPTKDDYFPNGRSESIFNAKDLSNNSSTKSYTVTIENPLSLSYDSILFDYCTGKNANFNLLLKSKLKDTFSLIKNNIWQGVYDTTTTLHFDHFQPSDSIIFIQDAFRCKAEQIIRFEYPDPVISLLKANIMNATSCNANDGKIELEFKGNPVSGAWYDAAKNKLSNQSNNQFKVGDYFFIASDKPEGDTTACTFEFGPFSVNCIVSNNNYIQNDIQVYPNPIRELLRIKSDHKLFGYEIYNISGLSLIKDNFINNEYLISTEMFPNGVYLLKINTLNGFIMKRILIYK</sequence>
<dbReference type="AlphaFoldDB" id="A0A9D7SC57"/>
<evidence type="ECO:0000259" key="1">
    <source>
        <dbReference type="PROSITE" id="PS50835"/>
    </source>
</evidence>
<accession>A0A9D7SC57</accession>
<dbReference type="InterPro" id="IPR025667">
    <property type="entry name" value="SprB_repeat"/>
</dbReference>
<dbReference type="Gene3D" id="2.60.40.740">
    <property type="match status" value="3"/>
</dbReference>
<dbReference type="Proteomes" id="UP000808349">
    <property type="component" value="Unassembled WGS sequence"/>
</dbReference>
<dbReference type="PROSITE" id="PS50835">
    <property type="entry name" value="IG_LIKE"/>
    <property type="match status" value="1"/>
</dbReference>
<protein>
    <submittedName>
        <fullName evidence="2">T9SS type A sorting domain-containing protein</fullName>
    </submittedName>
</protein>
<dbReference type="Gene3D" id="2.60.40.4060">
    <property type="entry name" value="Reeler domain"/>
    <property type="match status" value="1"/>
</dbReference>
<organism evidence="2 3">
    <name type="scientific">Candidatus Defluviibacterium haderslevense</name>
    <dbReference type="NCBI Taxonomy" id="2981993"/>
    <lineage>
        <taxon>Bacteria</taxon>
        <taxon>Pseudomonadati</taxon>
        <taxon>Bacteroidota</taxon>
        <taxon>Saprospiria</taxon>
        <taxon>Saprospirales</taxon>
        <taxon>Saprospiraceae</taxon>
        <taxon>Candidatus Defluviibacterium</taxon>
    </lineage>
</organism>